<dbReference type="AlphaFoldDB" id="A0A0A9B475"/>
<proteinExistence type="predicted"/>
<organism evidence="1">
    <name type="scientific">Arundo donax</name>
    <name type="common">Giant reed</name>
    <name type="synonym">Donax arundinaceus</name>
    <dbReference type="NCBI Taxonomy" id="35708"/>
    <lineage>
        <taxon>Eukaryota</taxon>
        <taxon>Viridiplantae</taxon>
        <taxon>Streptophyta</taxon>
        <taxon>Embryophyta</taxon>
        <taxon>Tracheophyta</taxon>
        <taxon>Spermatophyta</taxon>
        <taxon>Magnoliopsida</taxon>
        <taxon>Liliopsida</taxon>
        <taxon>Poales</taxon>
        <taxon>Poaceae</taxon>
        <taxon>PACMAD clade</taxon>
        <taxon>Arundinoideae</taxon>
        <taxon>Arundineae</taxon>
        <taxon>Arundo</taxon>
    </lineage>
</organism>
<sequence>MSIACSLRRIVVVIRRYVYAYDLRITTIYLIFV</sequence>
<reference evidence="1" key="2">
    <citation type="journal article" date="2015" name="Data Brief">
        <title>Shoot transcriptome of the giant reed, Arundo donax.</title>
        <authorList>
            <person name="Barrero R.A."/>
            <person name="Guerrero F.D."/>
            <person name="Moolhuijzen P."/>
            <person name="Goolsby J.A."/>
            <person name="Tidwell J."/>
            <person name="Bellgard S.E."/>
            <person name="Bellgard M.I."/>
        </authorList>
    </citation>
    <scope>NUCLEOTIDE SEQUENCE</scope>
    <source>
        <tissue evidence="1">Shoot tissue taken approximately 20 cm above the soil surface</tissue>
    </source>
</reference>
<name>A0A0A9B475_ARUDO</name>
<accession>A0A0A9B475</accession>
<reference evidence="1" key="1">
    <citation type="submission" date="2014-09" db="EMBL/GenBank/DDBJ databases">
        <authorList>
            <person name="Magalhaes I.L.F."/>
            <person name="Oliveira U."/>
            <person name="Santos F.R."/>
            <person name="Vidigal T.H.D.A."/>
            <person name="Brescovit A.D."/>
            <person name="Santos A.J."/>
        </authorList>
    </citation>
    <scope>NUCLEOTIDE SEQUENCE</scope>
    <source>
        <tissue evidence="1">Shoot tissue taken approximately 20 cm above the soil surface</tissue>
    </source>
</reference>
<protein>
    <submittedName>
        <fullName evidence="1">Uncharacterized protein</fullName>
    </submittedName>
</protein>
<evidence type="ECO:0000313" key="1">
    <source>
        <dbReference type="EMBL" id="JAD58814.1"/>
    </source>
</evidence>
<dbReference type="EMBL" id="GBRH01239081">
    <property type="protein sequence ID" value="JAD58814.1"/>
    <property type="molecule type" value="Transcribed_RNA"/>
</dbReference>